<keyword evidence="4" id="KW-0802">TPR repeat</keyword>
<proteinExistence type="inferred from homology"/>
<accession>A0A6N8J331</accession>
<name>A0A6N8J331_9BURK</name>
<evidence type="ECO:0000256" key="1">
    <source>
        <dbReference type="ARBA" id="ARBA00005857"/>
    </source>
</evidence>
<gene>
    <name evidence="5" type="ORF">GON04_24435</name>
</gene>
<reference evidence="5 6" key="1">
    <citation type="submission" date="2019-12" db="EMBL/GenBank/DDBJ databases">
        <authorList>
            <person name="Huq M.A."/>
        </authorList>
    </citation>
    <scope>NUCLEOTIDE SEQUENCE [LARGE SCALE GENOMIC DNA]</scope>
    <source>
        <strain evidence="5 6">MAH-25</strain>
    </source>
</reference>
<comment type="similarity">
    <text evidence="1">Belongs to the TTC38 family.</text>
</comment>
<dbReference type="AlphaFoldDB" id="A0A6N8J331"/>
<comment type="caution">
    <text evidence="5">The sequence shown here is derived from an EMBL/GenBank/DDBJ whole genome shotgun (WGS) entry which is preliminary data.</text>
</comment>
<keyword evidence="6" id="KW-1185">Reference proteome</keyword>
<dbReference type="InterPro" id="IPR033891">
    <property type="entry name" value="TTC38"/>
</dbReference>
<sequence length="459" mass="49220">MGYFFQDEGAVTSARRQAADARGLAISTSSAAAAGQLEVALEAMLSYFGDPVAALEAAAAEDPGWALPRTLQAALLLTMAEQAPAREALQLLEAGAPLAARGNERERAHAAAARAAAEGDWDAACAAWEAILVRWPRDVAALLFAHLFDFYRGDALNLRRRPQRVLPHWSPELPLSGYVLGMHAFGLEESGQYAEAEDAGRAALVRNPRDPWAVHAVTHVFEMQGRHQDGARWLATRQPDWAVDNGFAYHNWFHVALFQLEAMDTQAALATYDAQLAGATAMALQRVDGTAVLWRLRLLGVDVASRFAALRASWQAQPAAGFYAFNDLHALIAQLGAGDTAGLSDATGALLDAMASPAAGGASNRRMAQRIGLPLARAFLAYAQGRWDEAAQGLLQVRDHAHGFGGSHAQRDVLTLTLLDAAVRGGDTALARHVLHERFPAKAGTPLTAHWQQRIGARC</sequence>
<dbReference type="PANTHER" id="PTHR16263">
    <property type="entry name" value="TETRATRICOPEPTIDE REPEAT PROTEIN 38"/>
    <property type="match status" value="1"/>
</dbReference>
<dbReference type="EMBL" id="WSEL01000009">
    <property type="protein sequence ID" value="MVQ32626.1"/>
    <property type="molecule type" value="Genomic_DNA"/>
</dbReference>
<evidence type="ECO:0000313" key="5">
    <source>
        <dbReference type="EMBL" id="MVQ32626.1"/>
    </source>
</evidence>
<dbReference type="Proteomes" id="UP000469385">
    <property type="component" value="Unassembled WGS sequence"/>
</dbReference>
<evidence type="ECO:0000256" key="3">
    <source>
        <dbReference type="ARBA" id="ARBA00022737"/>
    </source>
</evidence>
<protein>
    <recommendedName>
        <fullName evidence="2">Tetratricopeptide repeat protein 38</fullName>
    </recommendedName>
</protein>
<dbReference type="PANTHER" id="PTHR16263:SF4">
    <property type="entry name" value="TETRATRICOPEPTIDE REPEAT PROTEIN 38"/>
    <property type="match status" value="1"/>
</dbReference>
<dbReference type="RefSeq" id="WP_157400563.1">
    <property type="nucleotide sequence ID" value="NZ_WSEL01000009.1"/>
</dbReference>
<evidence type="ECO:0000256" key="2">
    <source>
        <dbReference type="ARBA" id="ARBA00019992"/>
    </source>
</evidence>
<keyword evidence="3" id="KW-0677">Repeat</keyword>
<organism evidence="5 6">
    <name type="scientific">Ramlibacter pinisoli</name>
    <dbReference type="NCBI Taxonomy" id="2682844"/>
    <lineage>
        <taxon>Bacteria</taxon>
        <taxon>Pseudomonadati</taxon>
        <taxon>Pseudomonadota</taxon>
        <taxon>Betaproteobacteria</taxon>
        <taxon>Burkholderiales</taxon>
        <taxon>Comamonadaceae</taxon>
        <taxon>Ramlibacter</taxon>
    </lineage>
</organism>
<evidence type="ECO:0000256" key="4">
    <source>
        <dbReference type="ARBA" id="ARBA00022803"/>
    </source>
</evidence>
<dbReference type="InterPro" id="IPR011990">
    <property type="entry name" value="TPR-like_helical_dom_sf"/>
</dbReference>
<dbReference type="CDD" id="cd05804">
    <property type="entry name" value="StaR_like"/>
    <property type="match status" value="1"/>
</dbReference>
<evidence type="ECO:0000313" key="6">
    <source>
        <dbReference type="Proteomes" id="UP000469385"/>
    </source>
</evidence>
<dbReference type="SUPFAM" id="SSF48452">
    <property type="entry name" value="TPR-like"/>
    <property type="match status" value="1"/>
</dbReference>
<dbReference type="Gene3D" id="1.25.40.10">
    <property type="entry name" value="Tetratricopeptide repeat domain"/>
    <property type="match status" value="1"/>
</dbReference>